<dbReference type="PANTHER" id="PTHR10877">
    <property type="entry name" value="POLYCYSTIN FAMILY MEMBER"/>
    <property type="match status" value="1"/>
</dbReference>
<dbReference type="GO" id="GO:0005262">
    <property type="term" value="F:calcium channel activity"/>
    <property type="evidence" value="ECO:0007669"/>
    <property type="project" value="TreeGrafter"/>
</dbReference>
<comment type="caution">
    <text evidence="1">Lacks conserved residue(s) required for the propagation of feature annotation.</text>
</comment>
<dbReference type="PROSITE" id="PS50095">
    <property type="entry name" value="PLAT"/>
    <property type="match status" value="1"/>
</dbReference>
<evidence type="ECO:0000259" key="2">
    <source>
        <dbReference type="PROSITE" id="PS50095"/>
    </source>
</evidence>
<accession>A0A0B7C0R4</accession>
<dbReference type="InterPro" id="IPR001024">
    <property type="entry name" value="PLAT/LH2_dom"/>
</dbReference>
<dbReference type="GO" id="GO:0050982">
    <property type="term" value="P:detection of mechanical stimulus"/>
    <property type="evidence" value="ECO:0007669"/>
    <property type="project" value="TreeGrafter"/>
</dbReference>
<dbReference type="EMBL" id="HACG01051134">
    <property type="protein sequence ID" value="CEK98005.1"/>
    <property type="molecule type" value="Transcribed_RNA"/>
</dbReference>
<dbReference type="Pfam" id="PF01477">
    <property type="entry name" value="PLAT"/>
    <property type="match status" value="1"/>
</dbReference>
<dbReference type="PANTHER" id="PTHR10877:SF183">
    <property type="entry name" value="AT14535P-RELATED"/>
    <property type="match status" value="1"/>
</dbReference>
<organism evidence="3">
    <name type="scientific">Arion vulgaris</name>
    <dbReference type="NCBI Taxonomy" id="1028688"/>
    <lineage>
        <taxon>Eukaryota</taxon>
        <taxon>Metazoa</taxon>
        <taxon>Spiralia</taxon>
        <taxon>Lophotrochozoa</taxon>
        <taxon>Mollusca</taxon>
        <taxon>Gastropoda</taxon>
        <taxon>Heterobranchia</taxon>
        <taxon>Euthyneura</taxon>
        <taxon>Panpulmonata</taxon>
        <taxon>Eupulmonata</taxon>
        <taxon>Stylommatophora</taxon>
        <taxon>Helicina</taxon>
        <taxon>Arionoidea</taxon>
        <taxon>Arionidae</taxon>
        <taxon>Arion</taxon>
    </lineage>
</organism>
<feature type="non-terminal residue" evidence="3">
    <location>
        <position position="1"/>
    </location>
</feature>
<evidence type="ECO:0000256" key="1">
    <source>
        <dbReference type="PROSITE-ProRule" id="PRU00152"/>
    </source>
</evidence>
<dbReference type="InterPro" id="IPR051223">
    <property type="entry name" value="Polycystin"/>
</dbReference>
<name>A0A0B7C0R4_9EUPU</name>
<feature type="domain" description="PLAT" evidence="2">
    <location>
        <begin position="51"/>
        <end position="151"/>
    </location>
</feature>
<dbReference type="AlphaFoldDB" id="A0A0B7C0R4"/>
<dbReference type="SUPFAM" id="SSF49723">
    <property type="entry name" value="Lipase/lipooxygenase domain (PLAT/LH2 domain)"/>
    <property type="match status" value="1"/>
</dbReference>
<reference evidence="3" key="1">
    <citation type="submission" date="2014-12" db="EMBL/GenBank/DDBJ databases">
        <title>Insight into the proteome of Arion vulgaris.</title>
        <authorList>
            <person name="Aradska J."/>
            <person name="Bulat T."/>
            <person name="Smidak R."/>
            <person name="Sarate P."/>
            <person name="Gangsoo J."/>
            <person name="Sialana F."/>
            <person name="Bilban M."/>
            <person name="Lubec G."/>
        </authorList>
    </citation>
    <scope>NUCLEOTIDE SEQUENCE</scope>
    <source>
        <tissue evidence="3">Skin</tissue>
    </source>
</reference>
<evidence type="ECO:0000313" key="3">
    <source>
        <dbReference type="EMBL" id="CEK98005.1"/>
    </source>
</evidence>
<gene>
    <name evidence="3" type="primary">ORF217499</name>
</gene>
<dbReference type="InterPro" id="IPR036392">
    <property type="entry name" value="PLAT/LH2_dom_sf"/>
</dbReference>
<dbReference type="Gene3D" id="2.60.60.20">
    <property type="entry name" value="PLAT/LH2 domain"/>
    <property type="match status" value="1"/>
</dbReference>
<protein>
    <recommendedName>
        <fullName evidence="2">PLAT domain-containing protein</fullName>
    </recommendedName>
</protein>
<sequence length="151" mass="16968">VDAGQDDGETMRTLYYNNNSDIIKTSIETSAMLVPDDSRSMLPLQESQKAFTYEITTVTGQGLGHGTTAQLVLVLYGDKGYSELLVIEEHNPVILREGEIQNFKVSTDTVLGDLYKVRVGYNATEYEQEWYTDINSAPSWFVEKIQIKDTS</sequence>
<dbReference type="GO" id="GO:0016020">
    <property type="term" value="C:membrane"/>
    <property type="evidence" value="ECO:0007669"/>
    <property type="project" value="TreeGrafter"/>
</dbReference>
<feature type="non-terminal residue" evidence="3">
    <location>
        <position position="151"/>
    </location>
</feature>
<proteinExistence type="predicted"/>